<dbReference type="AlphaFoldDB" id="A0A9N9MJ16"/>
<dbReference type="InterPro" id="IPR018114">
    <property type="entry name" value="TRYPSIN_HIS"/>
</dbReference>
<dbReference type="InterPro" id="IPR001314">
    <property type="entry name" value="Peptidase_S1A"/>
</dbReference>
<keyword evidence="5" id="KW-0353">Hemolymph clotting</keyword>
<comment type="domain">
    <text evidence="11">The clip domain consists of 35-55 residues which are 'knitted' together usually by 3 conserved disulfide bonds forming a clip-like compact structure.</text>
</comment>
<dbReference type="SUPFAM" id="SSF50494">
    <property type="entry name" value="Trypsin-like serine proteases"/>
    <property type="match status" value="1"/>
</dbReference>
<protein>
    <recommendedName>
        <fullName evidence="11">CLIP domain-containing serine protease</fullName>
        <ecNumber evidence="10">3.4.21.-</ecNumber>
    </recommendedName>
</protein>
<evidence type="ECO:0000256" key="6">
    <source>
        <dbReference type="ARBA" id="ARBA00022825"/>
    </source>
</evidence>
<sequence>MCYSSRLLLLIVFCVGCLRTCLYAQWVFDDDGCRTPDRGSGNCVPLKECKPMVQVLESLKRPISGTILKRLQAYTCGPNGDSVKVCCPQNPIIILEPTNEINTEPPDVSGHRNINLLPSDCGYLNSDNRIINGEDAAINEFPWMALIRYNGTKKGELRFKCGGTIINKNYILTAAHCIAALTNSRIDSVRVGEHSIKNQTDCEIVNKKLKCNPPVQDLRIEQVIPHPKFGARSFLNDIGLLRVSTMNLNVENVRPVCLPLGRERTKTYDSVFVTGWGVTNTNTGETSDILQKVKLPIADKNSCTNTYNNNNIKLVHTQICAGGVHNKDSCPGDSGGPMMVTSINQELTAVYIQQGIVSFGPKYCGIPGYPGVYTLTKYYMDWILDNLRP</sequence>
<evidence type="ECO:0000256" key="7">
    <source>
        <dbReference type="ARBA" id="ARBA00023157"/>
    </source>
</evidence>
<evidence type="ECO:0000259" key="13">
    <source>
        <dbReference type="PROSITE" id="PS51888"/>
    </source>
</evidence>
<evidence type="ECO:0000259" key="12">
    <source>
        <dbReference type="PROSITE" id="PS50240"/>
    </source>
</evidence>
<dbReference type="SMART" id="SM00020">
    <property type="entry name" value="Tryp_SPc"/>
    <property type="match status" value="1"/>
</dbReference>
<dbReference type="GO" id="GO:0042381">
    <property type="term" value="P:hemolymph coagulation"/>
    <property type="evidence" value="ECO:0007669"/>
    <property type="project" value="UniProtKB-KW"/>
</dbReference>
<dbReference type="PANTHER" id="PTHR24256">
    <property type="entry name" value="TRYPTASE-RELATED"/>
    <property type="match status" value="1"/>
</dbReference>
<dbReference type="InterPro" id="IPR001254">
    <property type="entry name" value="Trypsin_dom"/>
</dbReference>
<reference evidence="14" key="1">
    <citation type="submission" date="2022-01" db="EMBL/GenBank/DDBJ databases">
        <authorList>
            <person name="King R."/>
        </authorList>
    </citation>
    <scope>NUCLEOTIDE SEQUENCE</scope>
</reference>
<keyword evidence="1" id="KW-0768">Sushi</keyword>
<keyword evidence="2 10" id="KW-0645">Protease</keyword>
<keyword evidence="6 10" id="KW-0720">Serine protease</keyword>
<dbReference type="GO" id="GO:0006508">
    <property type="term" value="P:proteolysis"/>
    <property type="evidence" value="ECO:0007669"/>
    <property type="project" value="UniProtKB-KW"/>
</dbReference>
<dbReference type="Gene3D" id="3.30.1640.30">
    <property type="match status" value="1"/>
</dbReference>
<comment type="subcellular location">
    <subcellularLocation>
        <location evidence="11">Secreted</location>
    </subcellularLocation>
</comment>
<keyword evidence="3 11" id="KW-0732">Signal</keyword>
<dbReference type="PROSITE" id="PS51888">
    <property type="entry name" value="CLIP"/>
    <property type="match status" value="1"/>
</dbReference>
<dbReference type="SMART" id="SM00680">
    <property type="entry name" value="CLIP"/>
    <property type="match status" value="1"/>
</dbReference>
<feature type="domain" description="Clip" evidence="13">
    <location>
        <begin position="32"/>
        <end position="87"/>
    </location>
</feature>
<evidence type="ECO:0000313" key="14">
    <source>
        <dbReference type="EMBL" id="CAG9764107.1"/>
    </source>
</evidence>
<dbReference type="GO" id="GO:0005576">
    <property type="term" value="C:extracellular region"/>
    <property type="evidence" value="ECO:0007669"/>
    <property type="project" value="UniProtKB-SubCell"/>
</dbReference>
<dbReference type="CDD" id="cd00190">
    <property type="entry name" value="Tryp_SPc"/>
    <property type="match status" value="1"/>
</dbReference>
<dbReference type="PROSITE" id="PS00135">
    <property type="entry name" value="TRYPSIN_SER"/>
    <property type="match status" value="1"/>
</dbReference>
<proteinExistence type="inferred from homology"/>
<dbReference type="EC" id="3.4.21.-" evidence="10"/>
<dbReference type="InterPro" id="IPR009003">
    <property type="entry name" value="Peptidase_S1_PA"/>
</dbReference>
<evidence type="ECO:0000256" key="2">
    <source>
        <dbReference type="ARBA" id="ARBA00022670"/>
    </source>
</evidence>
<dbReference type="InterPro" id="IPR051487">
    <property type="entry name" value="Ser/Thr_Proteases_Immune/Dev"/>
</dbReference>
<keyword evidence="15" id="KW-1185">Reference proteome</keyword>
<evidence type="ECO:0000256" key="10">
    <source>
        <dbReference type="RuleBase" id="RU363034"/>
    </source>
</evidence>
<keyword evidence="7" id="KW-1015">Disulfide bond</keyword>
<feature type="domain" description="Peptidase S1" evidence="12">
    <location>
        <begin position="130"/>
        <end position="388"/>
    </location>
</feature>
<evidence type="ECO:0000256" key="8">
    <source>
        <dbReference type="ARBA" id="ARBA00024195"/>
    </source>
</evidence>
<dbReference type="FunFam" id="2.40.10.10:FF:000120">
    <property type="entry name" value="Putative serine protease"/>
    <property type="match status" value="1"/>
</dbReference>
<evidence type="ECO:0000313" key="15">
    <source>
        <dbReference type="Proteomes" id="UP001152799"/>
    </source>
</evidence>
<feature type="chain" id="PRO_5040533861" description="CLIP domain-containing serine protease" evidence="11">
    <location>
        <begin position="25"/>
        <end position="389"/>
    </location>
</feature>
<evidence type="ECO:0000256" key="11">
    <source>
        <dbReference type="RuleBase" id="RU366078"/>
    </source>
</evidence>
<dbReference type="PRINTS" id="PR00722">
    <property type="entry name" value="CHYMOTRYPSIN"/>
</dbReference>
<keyword evidence="11" id="KW-0964">Secreted</keyword>
<dbReference type="Proteomes" id="UP001152799">
    <property type="component" value="Chromosome 2"/>
</dbReference>
<comment type="similarity">
    <text evidence="8 11">Belongs to the peptidase S1 family. CLIP subfamily.</text>
</comment>
<dbReference type="Pfam" id="PF12032">
    <property type="entry name" value="CLIP"/>
    <property type="match status" value="1"/>
</dbReference>
<dbReference type="PROSITE" id="PS50240">
    <property type="entry name" value="TRYPSIN_DOM"/>
    <property type="match status" value="1"/>
</dbReference>
<comment type="catalytic activity">
    <reaction evidence="9">
        <text>Selective cleavage of 103-Arg-|-Ser-104 and 124-Ile-|-Ile-125 bonds in Limulus clotting factor B to form activated factor B. Cleavage of -Pro-Arg-|-Xaa- bonds in synthetic substrates.</text>
        <dbReference type="EC" id="3.4.21.84"/>
    </reaction>
</comment>
<dbReference type="GO" id="GO:0004252">
    <property type="term" value="F:serine-type endopeptidase activity"/>
    <property type="evidence" value="ECO:0007669"/>
    <property type="project" value="UniProtKB-UniRule"/>
</dbReference>
<feature type="signal peptide" evidence="11">
    <location>
        <begin position="1"/>
        <end position="24"/>
    </location>
</feature>
<dbReference type="InterPro" id="IPR022700">
    <property type="entry name" value="CLIP"/>
</dbReference>
<dbReference type="PROSITE" id="PS00134">
    <property type="entry name" value="TRYPSIN_HIS"/>
    <property type="match status" value="1"/>
</dbReference>
<name>A0A9N9MJ16_9CUCU</name>
<organism evidence="14 15">
    <name type="scientific">Ceutorhynchus assimilis</name>
    <name type="common">cabbage seed weevil</name>
    <dbReference type="NCBI Taxonomy" id="467358"/>
    <lineage>
        <taxon>Eukaryota</taxon>
        <taxon>Metazoa</taxon>
        <taxon>Ecdysozoa</taxon>
        <taxon>Arthropoda</taxon>
        <taxon>Hexapoda</taxon>
        <taxon>Insecta</taxon>
        <taxon>Pterygota</taxon>
        <taxon>Neoptera</taxon>
        <taxon>Endopterygota</taxon>
        <taxon>Coleoptera</taxon>
        <taxon>Polyphaga</taxon>
        <taxon>Cucujiformia</taxon>
        <taxon>Curculionidae</taxon>
        <taxon>Ceutorhynchinae</taxon>
        <taxon>Ceutorhynchus</taxon>
    </lineage>
</organism>
<evidence type="ECO:0000256" key="1">
    <source>
        <dbReference type="ARBA" id="ARBA00022659"/>
    </source>
</evidence>
<gene>
    <name evidence="14" type="ORF">CEUTPL_LOCUS4752</name>
</gene>
<evidence type="ECO:0000256" key="3">
    <source>
        <dbReference type="ARBA" id="ARBA00022729"/>
    </source>
</evidence>
<dbReference type="Pfam" id="PF00089">
    <property type="entry name" value="Trypsin"/>
    <property type="match status" value="1"/>
</dbReference>
<dbReference type="InterPro" id="IPR038565">
    <property type="entry name" value="CLIP_sf"/>
</dbReference>
<dbReference type="EMBL" id="OU892278">
    <property type="protein sequence ID" value="CAG9764107.1"/>
    <property type="molecule type" value="Genomic_DNA"/>
</dbReference>
<dbReference type="InterPro" id="IPR033116">
    <property type="entry name" value="TRYPSIN_SER"/>
</dbReference>
<dbReference type="Gene3D" id="2.40.10.10">
    <property type="entry name" value="Trypsin-like serine proteases"/>
    <property type="match status" value="2"/>
</dbReference>
<keyword evidence="4 10" id="KW-0378">Hydrolase</keyword>
<accession>A0A9N9MJ16</accession>
<dbReference type="OrthoDB" id="547031at2759"/>
<evidence type="ECO:0000256" key="4">
    <source>
        <dbReference type="ARBA" id="ARBA00022801"/>
    </source>
</evidence>
<evidence type="ECO:0000256" key="9">
    <source>
        <dbReference type="ARBA" id="ARBA00052079"/>
    </source>
</evidence>
<dbReference type="InterPro" id="IPR043504">
    <property type="entry name" value="Peptidase_S1_PA_chymotrypsin"/>
</dbReference>
<evidence type="ECO:0000256" key="5">
    <source>
        <dbReference type="ARBA" id="ARBA00022820"/>
    </source>
</evidence>